<feature type="region of interest" description="Disordered" evidence="1">
    <location>
        <begin position="1243"/>
        <end position="1323"/>
    </location>
</feature>
<organism evidence="2 3">
    <name type="scientific">Clathrus columnatus</name>
    <dbReference type="NCBI Taxonomy" id="1419009"/>
    <lineage>
        <taxon>Eukaryota</taxon>
        <taxon>Fungi</taxon>
        <taxon>Dikarya</taxon>
        <taxon>Basidiomycota</taxon>
        <taxon>Agaricomycotina</taxon>
        <taxon>Agaricomycetes</taxon>
        <taxon>Phallomycetidae</taxon>
        <taxon>Phallales</taxon>
        <taxon>Clathraceae</taxon>
        <taxon>Clathrus</taxon>
    </lineage>
</organism>
<comment type="caution">
    <text evidence="2">The sequence shown here is derived from an EMBL/GenBank/DDBJ whole genome shotgun (WGS) entry which is preliminary data.</text>
</comment>
<feature type="compositionally biased region" description="Polar residues" evidence="1">
    <location>
        <begin position="1030"/>
        <end position="1058"/>
    </location>
</feature>
<evidence type="ECO:0000256" key="1">
    <source>
        <dbReference type="SAM" id="MobiDB-lite"/>
    </source>
</evidence>
<feature type="compositionally biased region" description="Basic residues" evidence="1">
    <location>
        <begin position="2298"/>
        <end position="2308"/>
    </location>
</feature>
<feature type="compositionally biased region" description="Low complexity" evidence="1">
    <location>
        <begin position="400"/>
        <end position="414"/>
    </location>
</feature>
<feature type="region of interest" description="Disordered" evidence="1">
    <location>
        <begin position="1329"/>
        <end position="1348"/>
    </location>
</feature>
<feature type="region of interest" description="Disordered" evidence="1">
    <location>
        <begin position="1132"/>
        <end position="1196"/>
    </location>
</feature>
<evidence type="ECO:0000313" key="3">
    <source>
        <dbReference type="Proteomes" id="UP001050691"/>
    </source>
</evidence>
<dbReference type="Proteomes" id="UP001050691">
    <property type="component" value="Unassembled WGS sequence"/>
</dbReference>
<feature type="region of interest" description="Disordered" evidence="1">
    <location>
        <begin position="1029"/>
        <end position="1058"/>
    </location>
</feature>
<feature type="compositionally biased region" description="Low complexity" evidence="1">
    <location>
        <begin position="1158"/>
        <end position="1170"/>
    </location>
</feature>
<sequence length="2458" mass="270037">MYHRDAVETRATRYYDITKDDLHERTNILRTRQRRPCPTPSVFYAMKNRNMAPFGTGSSDSFEVYTVDNTPENLNLENKFPIPTIRLTQATPSDNSIPSIIAPKASPRKKVVPRKSKLALLAVRATSSREKDLSDVVRRVNASTTNLDGNGTCNVTVNGGTTMKMKDLLKFKDRSSRSTIDIYVDPANDPDIGEIVVVKKRKSRAKLDGLFENKGNLNVKEGERGESKWWSIRGKKKERHRNNSLNALKTNLTQPNSILPEARQRCGSTPLSPPDSGHTSSIALRAMKSIARIGSWAQLKNNNVTHDIHQYDSHPPGPRVKSSISSFEIGALSTHTGEDLTNRFSPIASLGRGQFLAQHRFLNPSITNTNVRQRTSSSGTLLSVNSSTNYLQPYDHRRLSTSSSSGESNRPGSTYTASGEDTNAWGTSTKLSRSRSKRGMSIRWGSVSSALALTNVKKKLHKEQSAEADKGDRGKTSKSNKKSKAEKTKRSSESHKENVFPKDKEALSKGSHRYTTESRRRTPVMSIFPGLNFGRSIADVTALAPKSSMPPIAENSDRSRVMNLIPENMKQHDCHAVVTSEEIDCELSDSDSDLWNKNSVQDEEACIRLSAKIISDERLNDNREFEHIYGCYSLLITAVSAAKCNASSVDDGLLPLRHLVRSLPVSEQLLTSSQPSRPVGMILDIDISDMGFGNKEDGMDWTYFQFYVVLVLCFILHLVVALSVLEAANSDLASLINRLDLEATPDKDRDTTTSYVKSIAARRASEATVTQGVVSAFHVEHQDARRSLLTGRHSLDSHNSVFREKNALSLGDKTETFKLTYPDPIAFLDPTSDSNIDPSGSLMGESFAFVNNINGIPPEESPLRRIGKIRAMTRAMGAATNMAGATMSKRFSAISATTRTSVTSLRPYAYTTLRDKDKDDKQPIKDVFDSTVAPETFNRASLSSKFTETDQISVISKQRIASECGFKTQIGLSDRPSWVTRSNPCHTDNDSEVLPFERLRTSSSRVSRASSTASTFGTGTVLAKMRKTQLGKSKTGTSVSEPHQIGNSPSRTSETGQRSLKYTLPSLASVDRNPVSLYPNQFGVEDTPTLPERNSGHVRQNSTLIPIVHPVSHGIDVKSKVKHIELLTRSECQREDKEREEISRRGALKQTARTNRASTSSLGSHSSAPSHTPLFGRVSKRLSASPPPVDTRRQLESRSIIGFANREDRSIYDELNSDIPHELQNVLSSNRRFLDVFSLVPPQNTSSAVASPSTSSSSPFPPSPGLPPTSPLPVPTGQSIILPTPTSTNTSNVVMEPSPPAPSLLPFIDSSPSPDADKPPTSIFAFTVVPPQNQQTLSEDGDIDEPMPRAVSRTGLSISGSGSDDDTKQSFDFTGELKRLNESGGSHRRSFVEQLDAAFKTPVHINVRGGLCSKGGASDKPVSPLPPFPALNMQLDAEMEEGLSSMMAALNESMNNLEVDSSSLQLYQGVMVKPSYGRLDTAFKFGGRPQPALTRPGEMLSDSSIARELPDMTTLSTSPLHQLRSSVLLPRSPVNLSTSSVNEDDFSSSIYARTAVNDMSKLMETYMSNFADNNETSQVSSCSLDPKSDISPKRRVRIDATRTEKAQLPTHARQSSDASFSGLSSFAAIRTKFEFGSDRPDFYSSLHLSQISSHLRHESLFSLASVSSYGEVIKPGSNDPFNYADLFINDDEEARDELPRLDSFEDTKRRKRLSADSDRSSFYFKPGGGRIHARNQSIVSTNSMNAPPISLYNRNLGHRRDDSGGSMNSVAAAYSIQGANSGRAAWMRHQREQSVDSAISDFSAIRLGRPGVGDKMFESIADHYPLTSISASPPESVSGDLAQKSSYDSILDEERRSTVDSIFDNTGHRSSISSDSVFWHDPTNENEQQSRDMIRQNLFPPSNFFRPLSIISNGNPGTPQEDDTMITMLGGEHVRRRSLGSSFEASPCFRVEKQKRELGQDYVHIRGHDTDDGVDDALVDSASPTAKIMGGGVSLVHKESVASAKSNKFGETRMNLARNGLLHRESLEDSCLSAEGEEDLSMISSRSNGFSKPPPRRRQRKPIVTISHPPETTPPLSSSEGSGESQSSIDVERLTVLLQTAAAGTRSSVSRVRPGNRIRAPGQGHRRRASQVSRGSMIGTIQEETVTNVSPRPVVVSEDDTSKARRNSLEGYSFEPLKLKMANLSAVSEPHIIEVQGWDEERWVIGLRRYYALRNEAYEEINHSRLVWPDTPFSLHALQTFVPPRAPVAMQALLEHSQKSYVPLPVDSYPCRVRSRVSSIPRSTPYCRPGSSDGGSTKSKKSHSRSRSRSGTDISVSSSSTSRALQSKNMNISTTASPVSMLATTIDLGYDNNNDPSTEESFLTFAAISGTVKERIEPMSVIKPSVRPRVPSEARRTALGWSKRKTLKNNEEGESNNKENEARGLLTSPSESLRIARPRPRSRMIVNAAPRSTALLLS</sequence>
<feature type="region of interest" description="Disordered" evidence="1">
    <location>
        <begin position="2393"/>
        <end position="2427"/>
    </location>
</feature>
<feature type="compositionally biased region" description="Polar residues" evidence="1">
    <location>
        <begin position="1278"/>
        <end position="1293"/>
    </location>
</feature>
<evidence type="ECO:0000313" key="2">
    <source>
        <dbReference type="EMBL" id="GJJ13064.1"/>
    </source>
</evidence>
<feature type="region of interest" description="Disordered" evidence="1">
    <location>
        <begin position="2102"/>
        <end position="2134"/>
    </location>
</feature>
<feature type="compositionally biased region" description="Basic and acidic residues" evidence="1">
    <location>
        <begin position="462"/>
        <end position="475"/>
    </location>
</feature>
<feature type="compositionally biased region" description="Low complexity" evidence="1">
    <location>
        <begin position="1245"/>
        <end position="1258"/>
    </location>
</feature>
<feature type="compositionally biased region" description="Basic and acidic residues" evidence="1">
    <location>
        <begin position="483"/>
        <end position="507"/>
    </location>
</feature>
<feature type="compositionally biased region" description="Basic and acidic residues" evidence="1">
    <location>
        <begin position="2408"/>
        <end position="2422"/>
    </location>
</feature>
<dbReference type="EMBL" id="BPWL01000008">
    <property type="protein sequence ID" value="GJJ13064.1"/>
    <property type="molecule type" value="Genomic_DNA"/>
</dbReference>
<feature type="region of interest" description="Disordered" evidence="1">
    <location>
        <begin position="458"/>
        <end position="521"/>
    </location>
</feature>
<feature type="compositionally biased region" description="Low complexity" evidence="1">
    <location>
        <begin position="1309"/>
        <end position="1322"/>
    </location>
</feature>
<feature type="compositionally biased region" description="Polar residues" evidence="1">
    <location>
        <begin position="415"/>
        <end position="426"/>
    </location>
</feature>
<feature type="region of interest" description="Disordered" evidence="1">
    <location>
        <begin position="2280"/>
        <end position="2332"/>
    </location>
</feature>
<feature type="compositionally biased region" description="Low complexity" evidence="1">
    <location>
        <begin position="2309"/>
        <end position="2327"/>
    </location>
</feature>
<keyword evidence="3" id="KW-1185">Reference proteome</keyword>
<feature type="compositionally biased region" description="Low complexity" evidence="1">
    <location>
        <begin position="2077"/>
        <end position="2088"/>
    </location>
</feature>
<name>A0AAV5AEJ8_9AGAM</name>
<feature type="compositionally biased region" description="Low complexity" evidence="1">
    <location>
        <begin position="375"/>
        <end position="389"/>
    </location>
</feature>
<reference evidence="2" key="1">
    <citation type="submission" date="2021-10" db="EMBL/GenBank/DDBJ databases">
        <title>De novo Genome Assembly of Clathrus columnatus (Basidiomycota, Fungi) Using Illumina and Nanopore Sequence Data.</title>
        <authorList>
            <person name="Ogiso-Tanaka E."/>
            <person name="Itagaki H."/>
            <person name="Hosoya T."/>
            <person name="Hosaka K."/>
        </authorList>
    </citation>
    <scope>NUCLEOTIDE SEQUENCE</scope>
    <source>
        <strain evidence="2">MO-923</strain>
    </source>
</reference>
<feature type="compositionally biased region" description="Pro residues" evidence="1">
    <location>
        <begin position="1259"/>
        <end position="1274"/>
    </location>
</feature>
<proteinExistence type="predicted"/>
<feature type="compositionally biased region" description="Basic and acidic residues" evidence="1">
    <location>
        <begin position="1132"/>
        <end position="1144"/>
    </location>
</feature>
<gene>
    <name evidence="2" type="ORF">Clacol_007313</name>
</gene>
<feature type="region of interest" description="Disordered" evidence="1">
    <location>
        <begin position="2038"/>
        <end position="2089"/>
    </location>
</feature>
<feature type="region of interest" description="Disordered" evidence="1">
    <location>
        <begin position="367"/>
        <end position="440"/>
    </location>
</feature>
<accession>A0AAV5AEJ8</accession>
<protein>
    <submittedName>
        <fullName evidence="2">Uncharacterized protein</fullName>
    </submittedName>
</protein>